<comment type="caution">
    <text evidence="1">The sequence shown here is derived from an EMBL/GenBank/DDBJ whole genome shotgun (WGS) entry which is preliminary data.</text>
</comment>
<dbReference type="AlphaFoldDB" id="A0A2T9YSQ9"/>
<keyword evidence="2" id="KW-1185">Reference proteome</keyword>
<dbReference type="OrthoDB" id="10263782at2759"/>
<sequence>MVQIYPPQHSIKTPTPPTSFSTFNLTQAHGDFLNHFGSLADSNLPENVSLQYSIHSCPRVFTNELKLVFPELKHKPLSQLYIVPTFQKTNCELVNRSDHSKAEKDQKLLNFYLWGLEFVQKLRNLGYWADLACPASGQAVFTQSGPTIYPEVECCRKLLKYQTYNVGGCNVISHPLWDMCSYPATAFALAPLEKIQFVIDEMNRTQDNINRH</sequence>
<accession>A0A2T9YSQ9</accession>
<name>A0A2T9YSQ9_9FUNG</name>
<protein>
    <recommendedName>
        <fullName evidence="3">Methylmalonic aciduria and homocystinuria type D protein</fullName>
    </recommendedName>
</protein>
<dbReference type="Proteomes" id="UP000245699">
    <property type="component" value="Unassembled WGS sequence"/>
</dbReference>
<reference evidence="1 2" key="1">
    <citation type="journal article" date="2018" name="MBio">
        <title>Comparative Genomics Reveals the Core Gene Toolbox for the Fungus-Insect Symbiosis.</title>
        <authorList>
            <person name="Wang Y."/>
            <person name="Stata M."/>
            <person name="Wang W."/>
            <person name="Stajich J.E."/>
            <person name="White M.M."/>
            <person name="Moncalvo J.M."/>
        </authorList>
    </citation>
    <scope>NUCLEOTIDE SEQUENCE [LARGE SCALE GENOMIC DNA]</scope>
    <source>
        <strain evidence="1 2">AUS-77-4</strain>
    </source>
</reference>
<dbReference type="PANTHER" id="PTHR13192:SF3">
    <property type="entry name" value="COBALAMIN TRAFFICKING PROTEIN CBLD"/>
    <property type="match status" value="1"/>
</dbReference>
<gene>
    <name evidence="1" type="ORF">BB559_002771</name>
</gene>
<evidence type="ECO:0000313" key="2">
    <source>
        <dbReference type="Proteomes" id="UP000245699"/>
    </source>
</evidence>
<dbReference type="STRING" id="61424.A0A2T9YSQ9"/>
<proteinExistence type="predicted"/>
<dbReference type="InterPro" id="IPR019362">
    <property type="entry name" value="MMADHC"/>
</dbReference>
<dbReference type="EMBL" id="MBFT01000189">
    <property type="protein sequence ID" value="PVU95375.1"/>
    <property type="molecule type" value="Genomic_DNA"/>
</dbReference>
<dbReference type="Pfam" id="PF10229">
    <property type="entry name" value="MMADHC"/>
    <property type="match status" value="1"/>
</dbReference>
<organism evidence="1 2">
    <name type="scientific">Furculomyces boomerangus</name>
    <dbReference type="NCBI Taxonomy" id="61424"/>
    <lineage>
        <taxon>Eukaryota</taxon>
        <taxon>Fungi</taxon>
        <taxon>Fungi incertae sedis</taxon>
        <taxon>Zoopagomycota</taxon>
        <taxon>Kickxellomycotina</taxon>
        <taxon>Harpellomycetes</taxon>
        <taxon>Harpellales</taxon>
        <taxon>Harpellaceae</taxon>
        <taxon>Furculomyces</taxon>
    </lineage>
</organism>
<evidence type="ECO:0008006" key="3">
    <source>
        <dbReference type="Google" id="ProtNLM"/>
    </source>
</evidence>
<evidence type="ECO:0000313" key="1">
    <source>
        <dbReference type="EMBL" id="PVU95375.1"/>
    </source>
</evidence>
<dbReference type="PANTHER" id="PTHR13192">
    <property type="entry name" value="MY011 PROTEIN"/>
    <property type="match status" value="1"/>
</dbReference>
<dbReference type="GO" id="GO:0009235">
    <property type="term" value="P:cobalamin metabolic process"/>
    <property type="evidence" value="ECO:0007669"/>
    <property type="project" value="InterPro"/>
</dbReference>